<comment type="similarity">
    <text evidence="7">Belongs to the transglycosylase MltG family.</text>
</comment>
<comment type="catalytic activity">
    <reaction evidence="7">
        <text>a peptidoglycan chain = a peptidoglycan chain with N-acetyl-1,6-anhydromuramyl-[peptide] at the reducing end + a peptidoglycan chain with N-acetylglucosamine at the non-reducing end.</text>
        <dbReference type="EC" id="4.2.2.29"/>
    </reaction>
</comment>
<dbReference type="EMBL" id="LT629710">
    <property type="protein sequence ID" value="SDP22131.1"/>
    <property type="molecule type" value="Genomic_DNA"/>
</dbReference>
<evidence type="ECO:0000313" key="9">
    <source>
        <dbReference type="Proteomes" id="UP000198741"/>
    </source>
</evidence>
<keyword evidence="2 7" id="KW-0812">Transmembrane</keyword>
<dbReference type="PANTHER" id="PTHR30518:SF2">
    <property type="entry name" value="ENDOLYTIC MUREIN TRANSGLYCOSYLASE"/>
    <property type="match status" value="1"/>
</dbReference>
<evidence type="ECO:0000256" key="1">
    <source>
        <dbReference type="ARBA" id="ARBA00022475"/>
    </source>
</evidence>
<proteinExistence type="inferred from homology"/>
<dbReference type="GO" id="GO:0008932">
    <property type="term" value="F:lytic endotransglycosylase activity"/>
    <property type="evidence" value="ECO:0007669"/>
    <property type="project" value="UniProtKB-UniRule"/>
</dbReference>
<protein>
    <recommendedName>
        <fullName evidence="7">Endolytic murein transglycosylase</fullName>
        <ecNumber evidence="7">4.2.2.29</ecNumber>
    </recommendedName>
    <alternativeName>
        <fullName evidence="7">Peptidoglycan lytic transglycosylase</fullName>
    </alternativeName>
    <alternativeName>
        <fullName evidence="7">Peptidoglycan polymerization terminase</fullName>
    </alternativeName>
</protein>
<evidence type="ECO:0000256" key="4">
    <source>
        <dbReference type="ARBA" id="ARBA00023136"/>
    </source>
</evidence>
<dbReference type="EC" id="4.2.2.29" evidence="7"/>
<evidence type="ECO:0000256" key="2">
    <source>
        <dbReference type="ARBA" id="ARBA00022692"/>
    </source>
</evidence>
<comment type="subcellular location">
    <subcellularLocation>
        <location evidence="7">Cell membrane</location>
        <topology evidence="7">Single-pass membrane protein</topology>
    </subcellularLocation>
</comment>
<dbReference type="GO" id="GO:0005886">
    <property type="term" value="C:plasma membrane"/>
    <property type="evidence" value="ECO:0007669"/>
    <property type="project" value="UniProtKB-SubCell"/>
</dbReference>
<dbReference type="NCBIfam" id="TIGR00247">
    <property type="entry name" value="endolytic transglycosylase MltG"/>
    <property type="match status" value="1"/>
</dbReference>
<dbReference type="Proteomes" id="UP000198741">
    <property type="component" value="Chromosome I"/>
</dbReference>
<dbReference type="GO" id="GO:0009252">
    <property type="term" value="P:peptidoglycan biosynthetic process"/>
    <property type="evidence" value="ECO:0007669"/>
    <property type="project" value="UniProtKB-UniRule"/>
</dbReference>
<keyword evidence="1 7" id="KW-1003">Cell membrane</keyword>
<feature type="transmembrane region" description="Helical" evidence="7">
    <location>
        <begin position="65"/>
        <end position="85"/>
    </location>
</feature>
<dbReference type="OrthoDB" id="9814591at2"/>
<dbReference type="RefSeq" id="WP_090477632.1">
    <property type="nucleotide sequence ID" value="NZ_LT629710.1"/>
</dbReference>
<dbReference type="STRING" id="1090615.SAMN04515671_3305"/>
<dbReference type="GO" id="GO:0071555">
    <property type="term" value="P:cell wall organization"/>
    <property type="evidence" value="ECO:0007669"/>
    <property type="project" value="UniProtKB-KW"/>
</dbReference>
<reference evidence="8 9" key="1">
    <citation type="submission" date="2016-10" db="EMBL/GenBank/DDBJ databases">
        <authorList>
            <person name="de Groot N.N."/>
        </authorList>
    </citation>
    <scope>NUCLEOTIDE SEQUENCE [LARGE SCALE GENOMIC DNA]</scope>
    <source>
        <strain evidence="9">P4-7,KCTC 19426,CECT 7604</strain>
    </source>
</reference>
<evidence type="ECO:0000256" key="3">
    <source>
        <dbReference type="ARBA" id="ARBA00022989"/>
    </source>
</evidence>
<evidence type="ECO:0000256" key="7">
    <source>
        <dbReference type="HAMAP-Rule" id="MF_02065"/>
    </source>
</evidence>
<keyword evidence="6 7" id="KW-0961">Cell wall biogenesis/degradation</keyword>
<sequence length="433" mass="46267">MNDHLGLFGREEETGELDLNDLRAALSKTASATTPDPVRVLPRREIRAARQAAARRRKRRIRQTTLAIVVLALLVGGVVVGFKLWRKDSTAVADFVGNGTTDVVVRVQSGDSLTDIAQTLTEDGVVASSAAFINAASDNSDIKSIKVGYYKVKLHASAEAAVDAISDSNAQVGQLRIIPGLRLEDTKNKAGEAVPGYISLITKAACVPLNGVANCFNADQLWKVAETSDPTALGVPSWAVAGIRAAPDPKRRLEGMLVPGDYDIAPGTDPVAVLHDVVSQSATNWDQTDIVAGSKLLGRDPYQVLTVASVAQREGTNSIYGKVSRVVYNRLAINMKLQMDSTVSYALGLSTVATTSRQRATATPYNTYLNTGLPPTPITSPGTNALDAALNPDDGKWLYFVQVDRQGDFCFSVTGEEHNKCVEQARAAGVFDE</sequence>
<name>A0A1H0QXW5_9ACTN</name>
<organism evidence="8 9">
    <name type="scientific">Nakamurella panacisegetis</name>
    <dbReference type="NCBI Taxonomy" id="1090615"/>
    <lineage>
        <taxon>Bacteria</taxon>
        <taxon>Bacillati</taxon>
        <taxon>Actinomycetota</taxon>
        <taxon>Actinomycetes</taxon>
        <taxon>Nakamurellales</taxon>
        <taxon>Nakamurellaceae</taxon>
        <taxon>Nakamurella</taxon>
    </lineage>
</organism>
<dbReference type="HAMAP" id="MF_02065">
    <property type="entry name" value="MltG"/>
    <property type="match status" value="1"/>
</dbReference>
<dbReference type="Gene3D" id="3.30.1490.480">
    <property type="entry name" value="Endolytic murein transglycosylase"/>
    <property type="match status" value="1"/>
</dbReference>
<keyword evidence="9" id="KW-1185">Reference proteome</keyword>
<evidence type="ECO:0000256" key="5">
    <source>
        <dbReference type="ARBA" id="ARBA00023239"/>
    </source>
</evidence>
<dbReference type="PANTHER" id="PTHR30518">
    <property type="entry name" value="ENDOLYTIC MUREIN TRANSGLYCOSYLASE"/>
    <property type="match status" value="1"/>
</dbReference>
<evidence type="ECO:0000313" key="8">
    <source>
        <dbReference type="EMBL" id="SDP22131.1"/>
    </source>
</evidence>
<dbReference type="AlphaFoldDB" id="A0A1H0QXW5"/>
<keyword evidence="5 7" id="KW-0456">Lyase</keyword>
<accession>A0A1H0QXW5</accession>
<evidence type="ECO:0000256" key="6">
    <source>
        <dbReference type="ARBA" id="ARBA00023316"/>
    </source>
</evidence>
<dbReference type="InterPro" id="IPR003770">
    <property type="entry name" value="MLTG-like"/>
</dbReference>
<keyword evidence="4 7" id="KW-0472">Membrane</keyword>
<keyword evidence="3 7" id="KW-1133">Transmembrane helix</keyword>
<dbReference type="Pfam" id="PF02618">
    <property type="entry name" value="YceG"/>
    <property type="match status" value="1"/>
</dbReference>
<comment type="function">
    <text evidence="7">Functions as a peptidoglycan terminase that cleaves nascent peptidoglycan strands endolytically to terminate their elongation.</text>
</comment>
<feature type="site" description="Important for catalytic activity" evidence="7">
    <location>
        <position position="314"/>
    </location>
</feature>
<gene>
    <name evidence="7" type="primary">mltG</name>
    <name evidence="8" type="ORF">SAMN04515671_3305</name>
</gene>